<evidence type="ECO:0000256" key="2">
    <source>
        <dbReference type="SAM" id="SignalP"/>
    </source>
</evidence>
<dbReference type="Proteomes" id="UP001272987">
    <property type="component" value="Unassembled WGS sequence"/>
</dbReference>
<evidence type="ECO:0000313" key="4">
    <source>
        <dbReference type="EMBL" id="MDX3019694.1"/>
    </source>
</evidence>
<feature type="chain" id="PRO_5043048578" description="DNRLRE domain-containing protein" evidence="2">
    <location>
        <begin position="35"/>
        <end position="842"/>
    </location>
</feature>
<gene>
    <name evidence="3" type="ORF">PV399_21375</name>
    <name evidence="4" type="ORF">PV666_17595</name>
</gene>
<dbReference type="PROSITE" id="PS51318">
    <property type="entry name" value="TAT"/>
    <property type="match status" value="1"/>
</dbReference>
<feature type="region of interest" description="Disordered" evidence="1">
    <location>
        <begin position="34"/>
        <end position="69"/>
    </location>
</feature>
<dbReference type="InterPro" id="IPR006311">
    <property type="entry name" value="TAT_signal"/>
</dbReference>
<organism evidence="3 6">
    <name type="scientific">Streptomyces acidiscabies</name>
    <dbReference type="NCBI Taxonomy" id="42234"/>
    <lineage>
        <taxon>Bacteria</taxon>
        <taxon>Bacillati</taxon>
        <taxon>Actinomycetota</taxon>
        <taxon>Actinomycetes</taxon>
        <taxon>Kitasatosporales</taxon>
        <taxon>Streptomycetaceae</taxon>
        <taxon>Streptomyces</taxon>
    </lineage>
</organism>
<feature type="signal peptide" evidence="2">
    <location>
        <begin position="1"/>
        <end position="34"/>
    </location>
</feature>
<dbReference type="Proteomes" id="UP001282288">
    <property type="component" value="Unassembled WGS sequence"/>
</dbReference>
<evidence type="ECO:0000256" key="1">
    <source>
        <dbReference type="SAM" id="MobiDB-lite"/>
    </source>
</evidence>
<comment type="caution">
    <text evidence="3">The sequence shown here is derived from an EMBL/GenBank/DDBJ whole genome shotgun (WGS) entry which is preliminary data.</text>
</comment>
<sequence>MSVFHAGRVRRRTAVGLTGAALAASTLLAPTATASEGKPTTVGTVSAQRTGTESLRTGRSVESGDGGHVELVDGHDVRLTAPPESPAARYSIASTNGTVSVRAAGDRTTTELPTTARPRTTRTAAASTYPVKLTITNVPSVQSKLFYVWDRKTWTPYLVDSDAPGASATVKLPPGDYFAVALRSDWQQPSYLLTSTFTVGTAARTVAFDQPAAKETALRTDDPTAVRQSSAVWIGVPGGDLAGFAGGGDGKVYVTPFSVPGVSLRVHDVLGRKGTSASTPSPYRYDLTHSFTTTVPASPIVTVRTSALARTVTKVGAPGTRAPAFLQSSPSFNEWTGVYIGSYVPVAGSVTEYVTPGIAYSRFLSTDPSTLSLPDRTLPAGTTAGETLGAAPLQPLRSRWGGSERYAGKIRLTERQSFGDTAGHEGLDSQATYAYRLTSSDGVTYAQAQGLDAYATLTSASLPATKTAYALDQTVHRRVPNSRLSTDVHNEWTFSSDSTSGRELPLIDARLTVPGLNGYGRAATGPVRIEASATTRAVTTSTRVTGLAWSTDDGTTWTDLPLAADGSTTLTVPATVSYVSLRVTADDDQGGTLRRTITRAFAGPAPRGDEKAGATRISNVVVNGGRPVKLTYEPLQDFEATFTATDPSGIAGGGMYLYKGAYDTPDAVLHSTWPATCTKVNATTATCEASFAYIHPRVTLGRNSFAGTWRVAAWAESTDRKSYTDLHAAASAAIQHDTTLTTTDATPEPIAKGRTLTITGRLSAANWETTGGYPGYAGVKATLQFRKNGTSAYTTVKTVTTDRAGTLKTTVRASADGFWRYVFPGSPNAAPTTAAQDYVDVR</sequence>
<dbReference type="AlphaFoldDB" id="A0AAP6BD22"/>
<dbReference type="EMBL" id="JARAWP010000010">
    <property type="protein sequence ID" value="MDX3019694.1"/>
    <property type="molecule type" value="Genomic_DNA"/>
</dbReference>
<dbReference type="RefSeq" id="WP_141655533.1">
    <property type="nucleotide sequence ID" value="NZ_BCMK01000127.1"/>
</dbReference>
<evidence type="ECO:0000313" key="5">
    <source>
        <dbReference type="Proteomes" id="UP001272987"/>
    </source>
</evidence>
<accession>A0AAP6BD22</accession>
<evidence type="ECO:0008006" key="7">
    <source>
        <dbReference type="Google" id="ProtNLM"/>
    </source>
</evidence>
<protein>
    <recommendedName>
        <fullName evidence="7">DNRLRE domain-containing protein</fullName>
    </recommendedName>
</protein>
<reference evidence="3 5" key="1">
    <citation type="journal article" date="2023" name="Microb. Genom.">
        <title>Mesoterricola silvestris gen. nov., sp. nov., Mesoterricola sediminis sp. nov., Geothrix oryzae sp. nov., Geothrix edaphica sp. nov., Geothrix rubra sp. nov., and Geothrix limicola sp. nov., six novel members of Acidobacteriota isolated from soils.</title>
        <authorList>
            <person name="Weisberg A.J."/>
            <person name="Pearce E."/>
            <person name="Kramer C.G."/>
            <person name="Chang J.H."/>
            <person name="Clarke C.R."/>
        </authorList>
    </citation>
    <scope>NUCLEOTIDE SEQUENCE</scope>
    <source>
        <strain evidence="4 5">NB05-1H</strain>
        <strain evidence="3">NRRL_B-16521</strain>
    </source>
</reference>
<evidence type="ECO:0000313" key="3">
    <source>
        <dbReference type="EMBL" id="MDX2962242.1"/>
    </source>
</evidence>
<evidence type="ECO:0000313" key="6">
    <source>
        <dbReference type="Proteomes" id="UP001282288"/>
    </source>
</evidence>
<name>A0AAP6BD22_9ACTN</name>
<keyword evidence="2" id="KW-0732">Signal</keyword>
<dbReference type="EMBL" id="JARAWC010000015">
    <property type="protein sequence ID" value="MDX2962242.1"/>
    <property type="molecule type" value="Genomic_DNA"/>
</dbReference>
<keyword evidence="5" id="KW-1185">Reference proteome</keyword>
<dbReference type="GeneID" id="69804967"/>
<proteinExistence type="predicted"/>
<feature type="compositionally biased region" description="Polar residues" evidence="1">
    <location>
        <begin position="41"/>
        <end position="57"/>
    </location>
</feature>